<dbReference type="Pfam" id="PF00825">
    <property type="entry name" value="Ribonuclease_P"/>
    <property type="match status" value="1"/>
</dbReference>
<evidence type="ECO:0000256" key="4">
    <source>
        <dbReference type="ARBA" id="ARBA00022801"/>
    </source>
</evidence>
<keyword evidence="2" id="KW-0540">Nuclease</keyword>
<dbReference type="EMBL" id="NSIT01000053">
    <property type="protein sequence ID" value="PJE79687.1"/>
    <property type="molecule type" value="Genomic_DNA"/>
</dbReference>
<accession>A0A2H9T914</accession>
<evidence type="ECO:0000256" key="2">
    <source>
        <dbReference type="ARBA" id="ARBA00022722"/>
    </source>
</evidence>
<dbReference type="PANTHER" id="PTHR33992">
    <property type="entry name" value="RIBONUCLEASE P PROTEIN COMPONENT"/>
    <property type="match status" value="1"/>
</dbReference>
<evidence type="ECO:0000256" key="1">
    <source>
        <dbReference type="ARBA" id="ARBA00022694"/>
    </source>
</evidence>
<dbReference type="GO" id="GO:0042781">
    <property type="term" value="F:3'-tRNA processing endoribonuclease activity"/>
    <property type="evidence" value="ECO:0007669"/>
    <property type="project" value="TreeGrafter"/>
</dbReference>
<gene>
    <name evidence="6" type="primary">rnpA</name>
    <name evidence="6" type="ORF">CI610_01332</name>
</gene>
<sequence length="137" mass="16139">MFDSLITTGAVNVDFVFSRKMRLCLASDFRQVFNQTEIKVSCKQLLILARRNNRQYPRLGLIVAKKHIHMATARNRTKRYIRETFRIHQDKLDSLDVVVLIRKGAKELSGTEMYQLLNCQWQRLNRYSQTAFRSDKG</sequence>
<proteinExistence type="inferred from homology"/>
<dbReference type="GO" id="GO:0030677">
    <property type="term" value="C:ribonuclease P complex"/>
    <property type="evidence" value="ECO:0007669"/>
    <property type="project" value="TreeGrafter"/>
</dbReference>
<keyword evidence="1" id="KW-0819">tRNA processing</keyword>
<organism evidence="6">
    <name type="scientific">invertebrate metagenome</name>
    <dbReference type="NCBI Taxonomy" id="1711999"/>
    <lineage>
        <taxon>unclassified sequences</taxon>
        <taxon>metagenomes</taxon>
        <taxon>organismal metagenomes</taxon>
    </lineage>
</organism>
<evidence type="ECO:0000256" key="5">
    <source>
        <dbReference type="ARBA" id="ARBA00022884"/>
    </source>
</evidence>
<dbReference type="SUPFAM" id="SSF54211">
    <property type="entry name" value="Ribosomal protein S5 domain 2-like"/>
    <property type="match status" value="1"/>
</dbReference>
<evidence type="ECO:0000256" key="3">
    <source>
        <dbReference type="ARBA" id="ARBA00022759"/>
    </source>
</evidence>
<keyword evidence="5" id="KW-0694">RNA-binding</keyword>
<dbReference type="AlphaFoldDB" id="A0A2H9T914"/>
<dbReference type="InterPro" id="IPR020568">
    <property type="entry name" value="Ribosomal_Su5_D2-typ_SF"/>
</dbReference>
<dbReference type="GO" id="GO:0004526">
    <property type="term" value="F:ribonuclease P activity"/>
    <property type="evidence" value="ECO:0007669"/>
    <property type="project" value="UniProtKB-EC"/>
</dbReference>
<name>A0A2H9T914_9ZZZZ</name>
<dbReference type="Gene3D" id="3.30.230.10">
    <property type="match status" value="1"/>
</dbReference>
<protein>
    <submittedName>
        <fullName evidence="6">Ribonuclease P protein component</fullName>
        <ecNumber evidence="6">3.1.26.5</ecNumber>
    </submittedName>
</protein>
<keyword evidence="4 6" id="KW-0378">Hydrolase</keyword>
<dbReference type="PANTHER" id="PTHR33992:SF1">
    <property type="entry name" value="RIBONUCLEASE P PROTEIN COMPONENT"/>
    <property type="match status" value="1"/>
</dbReference>
<evidence type="ECO:0000313" key="6">
    <source>
        <dbReference type="EMBL" id="PJE79687.1"/>
    </source>
</evidence>
<dbReference type="InterPro" id="IPR000100">
    <property type="entry name" value="RNase_P"/>
</dbReference>
<dbReference type="EC" id="3.1.26.5" evidence="6"/>
<reference evidence="6" key="1">
    <citation type="journal article" date="2017" name="Appl. Environ. Microbiol.">
        <title>Molecular characterization of an Endozoicomonas-like organism causing infection in king scallop Pecten maximus L.</title>
        <authorList>
            <person name="Cano I."/>
            <person name="van Aerle R."/>
            <person name="Ross S."/>
            <person name="Verner-Jeffreys D.W."/>
            <person name="Paley R.K."/>
            <person name="Rimmer G."/>
            <person name="Ryder D."/>
            <person name="Hooper P."/>
            <person name="Stone D."/>
            <person name="Feist S.W."/>
        </authorList>
    </citation>
    <scope>NUCLEOTIDE SEQUENCE</scope>
</reference>
<dbReference type="GO" id="GO:0000049">
    <property type="term" value="F:tRNA binding"/>
    <property type="evidence" value="ECO:0007669"/>
    <property type="project" value="InterPro"/>
</dbReference>
<comment type="caution">
    <text evidence="6">The sequence shown here is derived from an EMBL/GenBank/DDBJ whole genome shotgun (WGS) entry which is preliminary data.</text>
</comment>
<dbReference type="HAMAP" id="MF_00227">
    <property type="entry name" value="RNase_P"/>
    <property type="match status" value="1"/>
</dbReference>
<dbReference type="NCBIfam" id="TIGR00188">
    <property type="entry name" value="rnpA"/>
    <property type="match status" value="1"/>
</dbReference>
<dbReference type="InterPro" id="IPR014721">
    <property type="entry name" value="Ribsml_uS5_D2-typ_fold_subgr"/>
</dbReference>
<keyword evidence="3" id="KW-0255">Endonuclease</keyword>